<dbReference type="Proteomes" id="UP000231279">
    <property type="component" value="Unassembled WGS sequence"/>
</dbReference>
<sequence>MCGKGTVRCTSWTDQNLGCRFLSCKNLKKKGGCNFFLWTDPSMRGRSIQIIPGLLYQPKEEEHKASRRKKREKILWFFLLLSSFFLLWFWLGIELELKGCN</sequence>
<comment type="caution">
    <text evidence="2">The sequence shown here is derived from an EMBL/GenBank/DDBJ whole genome shotgun (WGS) entry which is preliminary data.</text>
</comment>
<evidence type="ECO:0000313" key="3">
    <source>
        <dbReference type="Proteomes" id="UP000231279"/>
    </source>
</evidence>
<dbReference type="OrthoDB" id="1432570at2759"/>
<evidence type="ECO:0008006" key="4">
    <source>
        <dbReference type="Google" id="ProtNLM"/>
    </source>
</evidence>
<keyword evidence="1" id="KW-1133">Transmembrane helix</keyword>
<reference evidence="3" key="1">
    <citation type="journal article" date="2018" name="Gigascience">
        <title>Genome assembly of the Pink Ipe (Handroanthus impetiginosus, Bignoniaceae), a highly valued, ecologically keystone Neotropical timber forest tree.</title>
        <authorList>
            <person name="Silva-Junior O.B."/>
            <person name="Grattapaglia D."/>
            <person name="Novaes E."/>
            <person name="Collevatti R.G."/>
        </authorList>
    </citation>
    <scope>NUCLEOTIDE SEQUENCE [LARGE SCALE GENOMIC DNA]</scope>
    <source>
        <strain evidence="3">cv. UFG-1</strain>
    </source>
</reference>
<feature type="transmembrane region" description="Helical" evidence="1">
    <location>
        <begin position="74"/>
        <end position="93"/>
    </location>
</feature>
<proteinExistence type="predicted"/>
<evidence type="ECO:0000256" key="1">
    <source>
        <dbReference type="SAM" id="Phobius"/>
    </source>
</evidence>
<gene>
    <name evidence="2" type="ORF">CDL12_25565</name>
</gene>
<dbReference type="AlphaFoldDB" id="A0A2G9G9I2"/>
<keyword evidence="1" id="KW-0812">Transmembrane</keyword>
<keyword evidence="3" id="KW-1185">Reference proteome</keyword>
<accession>A0A2G9G9I2</accession>
<organism evidence="2 3">
    <name type="scientific">Handroanthus impetiginosus</name>
    <dbReference type="NCBI Taxonomy" id="429701"/>
    <lineage>
        <taxon>Eukaryota</taxon>
        <taxon>Viridiplantae</taxon>
        <taxon>Streptophyta</taxon>
        <taxon>Embryophyta</taxon>
        <taxon>Tracheophyta</taxon>
        <taxon>Spermatophyta</taxon>
        <taxon>Magnoliopsida</taxon>
        <taxon>eudicotyledons</taxon>
        <taxon>Gunneridae</taxon>
        <taxon>Pentapetalae</taxon>
        <taxon>asterids</taxon>
        <taxon>lamiids</taxon>
        <taxon>Lamiales</taxon>
        <taxon>Bignoniaceae</taxon>
        <taxon>Crescentiina</taxon>
        <taxon>Tabebuia alliance</taxon>
        <taxon>Handroanthus</taxon>
    </lineage>
</organism>
<keyword evidence="1" id="KW-0472">Membrane</keyword>
<name>A0A2G9G9I2_9LAMI</name>
<evidence type="ECO:0000313" key="2">
    <source>
        <dbReference type="EMBL" id="PIN01926.1"/>
    </source>
</evidence>
<dbReference type="PANTHER" id="PTHR33248">
    <property type="entry name" value="ZINC ION-BINDING PROTEIN"/>
    <property type="match status" value="1"/>
</dbReference>
<dbReference type="EMBL" id="NKXS01006161">
    <property type="protein sequence ID" value="PIN01926.1"/>
    <property type="molecule type" value="Genomic_DNA"/>
</dbReference>
<protein>
    <recommendedName>
        <fullName evidence="4">Zinc finger GRF-type domain-containing protein</fullName>
    </recommendedName>
</protein>